<comment type="similarity">
    <text evidence="1 4">Belongs to the 1-acyl-sn-glycerol-3-phosphate acyltransferase family.</text>
</comment>
<dbReference type="EMBL" id="KV453853">
    <property type="protein sequence ID" value="ODV85290.1"/>
    <property type="molecule type" value="Genomic_DNA"/>
</dbReference>
<dbReference type="AlphaFoldDB" id="A0A1E4T0N1"/>
<dbReference type="PANTHER" id="PTHR10434:SF11">
    <property type="entry name" value="1-ACYL-SN-GLYCEROL-3-PHOSPHATE ACYLTRANSFERASE"/>
    <property type="match status" value="1"/>
</dbReference>
<evidence type="ECO:0000256" key="1">
    <source>
        <dbReference type="ARBA" id="ARBA00008655"/>
    </source>
</evidence>
<dbReference type="STRING" id="983967.A0A1E4T0N1"/>
<dbReference type="InterPro" id="IPR004552">
    <property type="entry name" value="AGP_acyltrans"/>
</dbReference>
<dbReference type="SMART" id="SM00563">
    <property type="entry name" value="PlsC"/>
    <property type="match status" value="1"/>
</dbReference>
<dbReference type="GO" id="GO:0006654">
    <property type="term" value="P:phosphatidic acid biosynthetic process"/>
    <property type="evidence" value="ECO:0007669"/>
    <property type="project" value="TreeGrafter"/>
</dbReference>
<keyword evidence="4" id="KW-0443">Lipid metabolism</keyword>
<sequence>MGIKININGAEKLEGLPAILISNHQSEMDILILGKVFPKKCVVTAKKQLKYIPFLGWFMSLSGTFFLDRSNKEKAISTLNNALSDLKENKGGLYMFPEGTRSYAQKPTLLPLKKGAFHLAVQAQIPIIPLVVSNTSNIYSISQKNFNTGTINIEVLDPIETKGLTKDDVNRLVEETQSKMQAAIMSLGMSEVDGEERQIRLTDEEAVTQSTLSASTSDAEESTSLLPLPTTK</sequence>
<protein>
    <recommendedName>
        <fullName evidence="4">1-acyl-sn-glycerol-3-phosphate acyltransferase</fullName>
        <ecNumber evidence="4">2.3.1.51</ecNumber>
    </recommendedName>
</protein>
<dbReference type="GO" id="GO:0016020">
    <property type="term" value="C:membrane"/>
    <property type="evidence" value="ECO:0007669"/>
    <property type="project" value="InterPro"/>
</dbReference>
<dbReference type="PANTHER" id="PTHR10434">
    <property type="entry name" value="1-ACYL-SN-GLYCEROL-3-PHOSPHATE ACYLTRANSFERASE"/>
    <property type="match status" value="1"/>
</dbReference>
<keyword evidence="4" id="KW-0444">Lipid biosynthesis</keyword>
<dbReference type="GO" id="GO:0005783">
    <property type="term" value="C:endoplasmic reticulum"/>
    <property type="evidence" value="ECO:0007669"/>
    <property type="project" value="TreeGrafter"/>
</dbReference>
<keyword evidence="4" id="KW-1208">Phospholipid metabolism</keyword>
<accession>A0A1E4T0N1</accession>
<feature type="domain" description="Phospholipid/glycerol acyltransferase" evidence="6">
    <location>
        <begin position="18"/>
        <end position="135"/>
    </location>
</feature>
<keyword evidence="3 4" id="KW-0012">Acyltransferase</keyword>
<feature type="region of interest" description="Disordered" evidence="5">
    <location>
        <begin position="201"/>
        <end position="232"/>
    </location>
</feature>
<dbReference type="GO" id="GO:0003841">
    <property type="term" value="F:1-acylglycerol-3-phosphate O-acyltransferase activity"/>
    <property type="evidence" value="ECO:0007669"/>
    <property type="project" value="UniProtKB-UniRule"/>
</dbReference>
<dbReference type="NCBIfam" id="TIGR00530">
    <property type="entry name" value="AGP_acyltrn"/>
    <property type="match status" value="1"/>
</dbReference>
<dbReference type="InterPro" id="IPR002123">
    <property type="entry name" value="Plipid/glycerol_acylTrfase"/>
</dbReference>
<keyword evidence="4" id="KW-0594">Phospholipid biosynthesis</keyword>
<reference evidence="8" key="1">
    <citation type="submission" date="2016-04" db="EMBL/GenBank/DDBJ databases">
        <title>Comparative genomics of biotechnologically important yeasts.</title>
        <authorList>
            <consortium name="DOE Joint Genome Institute"/>
            <person name="Riley R."/>
            <person name="Haridas S."/>
            <person name="Wolfe K.H."/>
            <person name="Lopes M.R."/>
            <person name="Hittinger C.T."/>
            <person name="Goker M."/>
            <person name="Salamov A."/>
            <person name="Wisecaver J."/>
            <person name="Long T.M."/>
            <person name="Aerts A.L."/>
            <person name="Barry K."/>
            <person name="Choi C."/>
            <person name="Clum A."/>
            <person name="Coughlan A.Y."/>
            <person name="Deshpande S."/>
            <person name="Douglass A.P."/>
            <person name="Hanson S.J."/>
            <person name="Klenk H.-P."/>
            <person name="Labutti K."/>
            <person name="Lapidus A."/>
            <person name="Lindquist E."/>
            <person name="Lipzen A."/>
            <person name="Meier-Kolthoff J.P."/>
            <person name="Ohm R.A."/>
            <person name="Otillar R.P."/>
            <person name="Pangilinan J."/>
            <person name="Peng Y."/>
            <person name="Rokas A."/>
            <person name="Rosa C.A."/>
            <person name="Scheuner C."/>
            <person name="Sibirny A.A."/>
            <person name="Slot J.C."/>
            <person name="Stielow J.B."/>
            <person name="Sun H."/>
            <person name="Kurtzman C.P."/>
            <person name="Blackwell M."/>
            <person name="Grigoriev I.V."/>
            <person name="Jeffries T.W."/>
        </authorList>
    </citation>
    <scope>NUCLEOTIDE SEQUENCE [LARGE SCALE GENOMIC DNA]</scope>
    <source>
        <strain evidence="8">NRRL YB-2248</strain>
    </source>
</reference>
<proteinExistence type="inferred from homology"/>
<comment type="domain">
    <text evidence="4">The HXXXXD motif is essential for acyltransferase activity and may constitute the binding site for the phosphate moiety of the glycerol-3-phosphate.</text>
</comment>
<name>A0A1E4T0N1_9ASCO</name>
<evidence type="ECO:0000259" key="6">
    <source>
        <dbReference type="SMART" id="SM00563"/>
    </source>
</evidence>
<evidence type="ECO:0000256" key="2">
    <source>
        <dbReference type="ARBA" id="ARBA00022679"/>
    </source>
</evidence>
<gene>
    <name evidence="7" type="ORF">CANARDRAFT_28555</name>
</gene>
<organism evidence="7 8">
    <name type="scientific">[Candida] arabinofermentans NRRL YB-2248</name>
    <dbReference type="NCBI Taxonomy" id="983967"/>
    <lineage>
        <taxon>Eukaryota</taxon>
        <taxon>Fungi</taxon>
        <taxon>Dikarya</taxon>
        <taxon>Ascomycota</taxon>
        <taxon>Saccharomycotina</taxon>
        <taxon>Pichiomycetes</taxon>
        <taxon>Pichiales</taxon>
        <taxon>Pichiaceae</taxon>
        <taxon>Ogataea</taxon>
        <taxon>Ogataea/Candida clade</taxon>
    </lineage>
</organism>
<evidence type="ECO:0000256" key="3">
    <source>
        <dbReference type="ARBA" id="ARBA00023315"/>
    </source>
</evidence>
<dbReference type="EC" id="2.3.1.51" evidence="4"/>
<dbReference type="Pfam" id="PF01553">
    <property type="entry name" value="Acyltransferase"/>
    <property type="match status" value="1"/>
</dbReference>
<feature type="compositionally biased region" description="Low complexity" evidence="5">
    <location>
        <begin position="210"/>
        <end position="226"/>
    </location>
</feature>
<keyword evidence="8" id="KW-1185">Reference proteome</keyword>
<evidence type="ECO:0000256" key="5">
    <source>
        <dbReference type="SAM" id="MobiDB-lite"/>
    </source>
</evidence>
<dbReference type="CDD" id="cd07989">
    <property type="entry name" value="LPLAT_AGPAT-like"/>
    <property type="match status" value="1"/>
</dbReference>
<dbReference type="Proteomes" id="UP000094801">
    <property type="component" value="Unassembled WGS sequence"/>
</dbReference>
<keyword evidence="2 4" id="KW-0808">Transferase</keyword>
<dbReference type="OrthoDB" id="202234at2759"/>
<evidence type="ECO:0000256" key="4">
    <source>
        <dbReference type="RuleBase" id="RU361267"/>
    </source>
</evidence>
<dbReference type="SUPFAM" id="SSF69593">
    <property type="entry name" value="Glycerol-3-phosphate (1)-acyltransferase"/>
    <property type="match status" value="1"/>
</dbReference>
<comment type="catalytic activity">
    <reaction evidence="4">
        <text>a 1-acyl-sn-glycero-3-phosphate + an acyl-CoA = a 1,2-diacyl-sn-glycero-3-phosphate + CoA</text>
        <dbReference type="Rhea" id="RHEA:19709"/>
        <dbReference type="ChEBI" id="CHEBI:57287"/>
        <dbReference type="ChEBI" id="CHEBI:57970"/>
        <dbReference type="ChEBI" id="CHEBI:58342"/>
        <dbReference type="ChEBI" id="CHEBI:58608"/>
        <dbReference type="EC" id="2.3.1.51"/>
    </reaction>
</comment>
<evidence type="ECO:0000313" key="8">
    <source>
        <dbReference type="Proteomes" id="UP000094801"/>
    </source>
</evidence>
<evidence type="ECO:0000313" key="7">
    <source>
        <dbReference type="EMBL" id="ODV85290.1"/>
    </source>
</evidence>